<dbReference type="GO" id="GO:0006508">
    <property type="term" value="P:proteolysis"/>
    <property type="evidence" value="ECO:0007669"/>
    <property type="project" value="UniProtKB-KW"/>
</dbReference>
<dbReference type="Proteomes" id="UP000256899">
    <property type="component" value="Unassembled WGS sequence"/>
</dbReference>
<evidence type="ECO:0000256" key="6">
    <source>
        <dbReference type="RuleBase" id="RU003355"/>
    </source>
</evidence>
<dbReference type="PROSITE" id="PS00136">
    <property type="entry name" value="SUBTILASE_ASP"/>
    <property type="match status" value="1"/>
</dbReference>
<dbReference type="InterPro" id="IPR023828">
    <property type="entry name" value="Peptidase_S8_Ser-AS"/>
</dbReference>
<dbReference type="AlphaFoldDB" id="A0A3E0TZN0"/>
<dbReference type="InterPro" id="IPR000209">
    <property type="entry name" value="Peptidase_S8/S53_dom"/>
</dbReference>
<comment type="caution">
    <text evidence="8">The sequence shown here is derived from an EMBL/GenBank/DDBJ whole genome shotgun (WGS) entry which is preliminary data.</text>
</comment>
<dbReference type="PANTHER" id="PTHR43399:SF4">
    <property type="entry name" value="CELL WALL-ASSOCIATED PROTEASE"/>
    <property type="match status" value="1"/>
</dbReference>
<keyword evidence="3 5" id="KW-0378">Hydrolase</keyword>
<dbReference type="SUPFAM" id="SSF52743">
    <property type="entry name" value="Subtilisin-like"/>
    <property type="match status" value="1"/>
</dbReference>
<dbReference type="RefSeq" id="WP_116013143.1">
    <property type="nucleotide sequence ID" value="NZ_QUOT01000001.1"/>
</dbReference>
<dbReference type="InterPro" id="IPR036852">
    <property type="entry name" value="Peptidase_S8/S53_dom_sf"/>
</dbReference>
<evidence type="ECO:0000256" key="5">
    <source>
        <dbReference type="PROSITE-ProRule" id="PRU01240"/>
    </source>
</evidence>
<dbReference type="Gene3D" id="3.40.50.200">
    <property type="entry name" value="Peptidase S8/S53 domain"/>
    <property type="match status" value="1"/>
</dbReference>
<feature type="active site" description="Charge relay system" evidence="5">
    <location>
        <position position="259"/>
    </location>
</feature>
<dbReference type="InterPro" id="IPR034202">
    <property type="entry name" value="Subtilisin_Carlsberg-like"/>
</dbReference>
<dbReference type="InterPro" id="IPR022398">
    <property type="entry name" value="Peptidase_S8_His-AS"/>
</dbReference>
<comment type="similarity">
    <text evidence="1 5 6">Belongs to the peptidase S8 family.</text>
</comment>
<evidence type="ECO:0000256" key="4">
    <source>
        <dbReference type="ARBA" id="ARBA00022825"/>
    </source>
</evidence>
<proteinExistence type="inferred from homology"/>
<dbReference type="InterPro" id="IPR015500">
    <property type="entry name" value="Peptidase_S8_subtilisin-rel"/>
</dbReference>
<evidence type="ECO:0000259" key="7">
    <source>
        <dbReference type="Pfam" id="PF00082"/>
    </source>
</evidence>
<sequence length="323" mass="33761">MADKNLSKPTPITQKPCAIPKHTISRVANSEAELKTVADAQRERTNWAGSILGIPQVWQVTQGEGVKVAVLDTGIDTDHQDLAAAITNTADFTGDGIEDANGHGTHCAGVIGARLNGVGFVGVAPKSELLVAKVLANNGSGAYEWIANGVYWAVDNGADIISMSLGGPASDPELYRAIQYALFYGVHVICAAGNDGGLGTNTIGYPGRYGGVITVASHDRNGNPSGFSSKGGEVDVMAPGSDIWSTYKNGSYAELSGTSMATPFVAGLAALIVAKHKQSGSHNTPLHNNEDLKNHLLFMAAHPGYHDNRAGYGPLNPFSYFAQ</sequence>
<dbReference type="InterPro" id="IPR051048">
    <property type="entry name" value="Peptidase_S8/S53_subtilisin"/>
</dbReference>
<evidence type="ECO:0000313" key="8">
    <source>
        <dbReference type="EMBL" id="REL29312.1"/>
    </source>
</evidence>
<reference evidence="9" key="1">
    <citation type="submission" date="2018-08" db="EMBL/GenBank/DDBJ databases">
        <title>Thalassotalea euphylliae genome.</title>
        <authorList>
            <person name="Summers S."/>
            <person name="Rice S.A."/>
            <person name="Freckelton M.L."/>
            <person name="Nedved B.T."/>
            <person name="Hadfield M.G."/>
        </authorList>
    </citation>
    <scope>NUCLEOTIDE SEQUENCE [LARGE SCALE GENOMIC DNA]</scope>
    <source>
        <strain evidence="9">H3</strain>
    </source>
</reference>
<dbReference type="Pfam" id="PF00082">
    <property type="entry name" value="Peptidase_S8"/>
    <property type="match status" value="1"/>
</dbReference>
<dbReference type="PRINTS" id="PR00723">
    <property type="entry name" value="SUBTILISIN"/>
</dbReference>
<keyword evidence="2 5" id="KW-0645">Protease</keyword>
<gene>
    <name evidence="8" type="ORF">DXX94_00425</name>
</gene>
<accession>A0A3E0TZN0</accession>
<evidence type="ECO:0000313" key="9">
    <source>
        <dbReference type="Proteomes" id="UP000256899"/>
    </source>
</evidence>
<evidence type="ECO:0000256" key="2">
    <source>
        <dbReference type="ARBA" id="ARBA00022670"/>
    </source>
</evidence>
<feature type="active site" description="Charge relay system" evidence="5">
    <location>
        <position position="103"/>
    </location>
</feature>
<dbReference type="GO" id="GO:0004252">
    <property type="term" value="F:serine-type endopeptidase activity"/>
    <property type="evidence" value="ECO:0007669"/>
    <property type="project" value="UniProtKB-UniRule"/>
</dbReference>
<dbReference type="PROSITE" id="PS51892">
    <property type="entry name" value="SUBTILASE"/>
    <property type="match status" value="1"/>
</dbReference>
<dbReference type="CDD" id="cd07477">
    <property type="entry name" value="Peptidases_S8_Subtilisin_subset"/>
    <property type="match status" value="1"/>
</dbReference>
<feature type="domain" description="Peptidase S8/S53" evidence="7">
    <location>
        <begin position="63"/>
        <end position="313"/>
    </location>
</feature>
<keyword evidence="9" id="KW-1185">Reference proteome</keyword>
<dbReference type="PANTHER" id="PTHR43399">
    <property type="entry name" value="SUBTILISIN-RELATED"/>
    <property type="match status" value="1"/>
</dbReference>
<name>A0A3E0TZN0_9GAMM</name>
<feature type="active site" description="Charge relay system" evidence="5">
    <location>
        <position position="72"/>
    </location>
</feature>
<protein>
    <submittedName>
        <fullName evidence="8">Subtilisin Carlsberg</fullName>
    </submittedName>
</protein>
<dbReference type="PROSITE" id="PS00138">
    <property type="entry name" value="SUBTILASE_SER"/>
    <property type="match status" value="1"/>
</dbReference>
<dbReference type="PROSITE" id="PS00137">
    <property type="entry name" value="SUBTILASE_HIS"/>
    <property type="match status" value="1"/>
</dbReference>
<organism evidence="8 9">
    <name type="scientific">Thalassotalea euphylliae</name>
    <dbReference type="NCBI Taxonomy" id="1655234"/>
    <lineage>
        <taxon>Bacteria</taxon>
        <taxon>Pseudomonadati</taxon>
        <taxon>Pseudomonadota</taxon>
        <taxon>Gammaproteobacteria</taxon>
        <taxon>Alteromonadales</taxon>
        <taxon>Colwelliaceae</taxon>
        <taxon>Thalassotalea</taxon>
    </lineage>
</organism>
<dbReference type="EMBL" id="QUOT01000001">
    <property type="protein sequence ID" value="REL29312.1"/>
    <property type="molecule type" value="Genomic_DNA"/>
</dbReference>
<dbReference type="InterPro" id="IPR023827">
    <property type="entry name" value="Peptidase_S8_Asp-AS"/>
</dbReference>
<evidence type="ECO:0000256" key="1">
    <source>
        <dbReference type="ARBA" id="ARBA00011073"/>
    </source>
</evidence>
<keyword evidence="4 5" id="KW-0720">Serine protease</keyword>
<evidence type="ECO:0000256" key="3">
    <source>
        <dbReference type="ARBA" id="ARBA00022801"/>
    </source>
</evidence>